<dbReference type="RefSeq" id="WP_380565660.1">
    <property type="nucleotide sequence ID" value="NZ_JBEUKS010000006.1"/>
</dbReference>
<dbReference type="InterPro" id="IPR028098">
    <property type="entry name" value="Glyco_trans_4-like_N"/>
</dbReference>
<dbReference type="EMBL" id="JBEUKS010000006">
    <property type="protein sequence ID" value="MFC1440091.1"/>
    <property type="molecule type" value="Genomic_DNA"/>
</dbReference>
<keyword evidence="2 4" id="KW-0808">Transferase</keyword>
<name>A0ABV6XPB9_9ACTN</name>
<dbReference type="Proteomes" id="UP001592581">
    <property type="component" value="Unassembled WGS sequence"/>
</dbReference>
<dbReference type="EC" id="2.4.-.-" evidence="4"/>
<dbReference type="SUPFAM" id="SSF53756">
    <property type="entry name" value="UDP-Glycosyltransferase/glycogen phosphorylase"/>
    <property type="match status" value="1"/>
</dbReference>
<feature type="domain" description="Glycosyltransferase subfamily 4-like N-terminal" evidence="3">
    <location>
        <begin position="19"/>
        <end position="126"/>
    </location>
</feature>
<keyword evidence="5" id="KW-1185">Reference proteome</keyword>
<dbReference type="Pfam" id="PF13439">
    <property type="entry name" value="Glyco_transf_4"/>
    <property type="match status" value="1"/>
</dbReference>
<comment type="caution">
    <text evidence="4">The sequence shown here is derived from an EMBL/GenBank/DDBJ whole genome shotgun (WGS) entry which is preliminary data.</text>
</comment>
<dbReference type="Gene3D" id="3.40.50.2000">
    <property type="entry name" value="Glycogen Phosphorylase B"/>
    <property type="match status" value="2"/>
</dbReference>
<organism evidence="4 5">
    <name type="scientific">Streptacidiphilus jeojiensis</name>
    <dbReference type="NCBI Taxonomy" id="3229225"/>
    <lineage>
        <taxon>Bacteria</taxon>
        <taxon>Bacillati</taxon>
        <taxon>Actinomycetota</taxon>
        <taxon>Actinomycetes</taxon>
        <taxon>Kitasatosporales</taxon>
        <taxon>Streptomycetaceae</taxon>
        <taxon>Streptacidiphilus</taxon>
    </lineage>
</organism>
<evidence type="ECO:0000313" key="4">
    <source>
        <dbReference type="EMBL" id="MFC1440091.1"/>
    </source>
</evidence>
<proteinExistence type="predicted"/>
<gene>
    <name evidence="4" type="ORF">ABUW04_17705</name>
</gene>
<reference evidence="4 5" key="1">
    <citation type="submission" date="2024-06" db="EMBL/GenBank/DDBJ databases">
        <authorList>
            <person name="Lee S.D."/>
        </authorList>
    </citation>
    <scope>NUCLEOTIDE SEQUENCE [LARGE SCALE GENOMIC DNA]</scope>
    <source>
        <strain evidence="4 5">N1-10</strain>
    </source>
</reference>
<evidence type="ECO:0000256" key="1">
    <source>
        <dbReference type="ARBA" id="ARBA00022676"/>
    </source>
</evidence>
<keyword evidence="1 4" id="KW-0328">Glycosyltransferase</keyword>
<evidence type="ECO:0000256" key="2">
    <source>
        <dbReference type="ARBA" id="ARBA00022679"/>
    </source>
</evidence>
<dbReference type="GO" id="GO:0016757">
    <property type="term" value="F:glycosyltransferase activity"/>
    <property type="evidence" value="ECO:0007669"/>
    <property type="project" value="UniProtKB-KW"/>
</dbReference>
<protein>
    <submittedName>
        <fullName evidence="4">Glycosyltransferase</fullName>
        <ecNumber evidence="4">2.4.-.-</ecNumber>
    </submittedName>
</protein>
<evidence type="ECO:0000313" key="5">
    <source>
        <dbReference type="Proteomes" id="UP001592581"/>
    </source>
</evidence>
<evidence type="ECO:0000259" key="3">
    <source>
        <dbReference type="Pfam" id="PF13439"/>
    </source>
</evidence>
<accession>A0ABV6XPB9</accession>
<sequence length="387" mass="41128">MRALLCPLTSPGYLYPATALALELHRRGHEVTLLSAAGAATAARADGLDVHDVDALPEPGAFEVSRWFRSSAAQYRAVLELARARRPDVLVTSVLCPGALLAAETLDLPVVVLGLTCHLWTFDAPHTADGADGADDADRGWRLEQSLAMLDTARQEVGLPARAPAAGMLPLLGQAFLLRGHPDLEPQGALLPEQVRHVGPLWWEPPADPGRLEQAEEFLARSDRPLAYVHLGRTFGGTTLWPWIDAAFTGTGHRAVVELGRTEEHRSAPGADVLTVRLPWMSALLDRADLVVANGTSAPVLGALLHDRPLLLRPNGGEQRVIAAAALRAGVAAELPVSAADLAHPAGPVGETLADPVLRSRVRRLGEALRQTKSAALAAQAVEEACR</sequence>